<dbReference type="FunFam" id="3.20.20.70:FF:000030">
    <property type="entry name" value="Nicotinate-nucleotide pyrophosphorylase, carboxylating"/>
    <property type="match status" value="1"/>
</dbReference>
<dbReference type="FunFam" id="3.90.1170.20:FF:000001">
    <property type="entry name" value="Nicotinate-nucleotide diphosphorylase (Carboxylating)"/>
    <property type="match status" value="1"/>
</dbReference>
<evidence type="ECO:0000256" key="9">
    <source>
        <dbReference type="ARBA" id="ARBA00033102"/>
    </source>
</evidence>
<comment type="caution">
    <text evidence="15">The sequence shown here is derived from an EMBL/GenBank/DDBJ whole genome shotgun (WGS) entry which is preliminary data.</text>
</comment>
<comment type="subunit">
    <text evidence="4">Hexamer formed by 3 homodimers.</text>
</comment>
<protein>
    <recommendedName>
        <fullName evidence="11">Probable nicotinate-nucleotide pyrophosphorylase [carboxylating]</fullName>
        <ecNumber evidence="5">2.4.2.19</ecNumber>
    </recommendedName>
    <alternativeName>
        <fullName evidence="9">Quinolinate phosphoribosyltransferase [decarboxylating]</fullName>
    </alternativeName>
</protein>
<dbReference type="FunCoup" id="A0A540VC18">
    <property type="interactions" value="373"/>
</dbReference>
<dbReference type="Gene3D" id="3.90.1170.20">
    <property type="entry name" value="Quinolinate phosphoribosyl transferase, N-terminal domain"/>
    <property type="match status" value="1"/>
</dbReference>
<dbReference type="InParanoid" id="A0A540VC18"/>
<dbReference type="OrthoDB" id="9782546at2"/>
<keyword evidence="6" id="KW-0662">Pyridine nucleotide biosynthesis</keyword>
<evidence type="ECO:0000259" key="13">
    <source>
        <dbReference type="Pfam" id="PF01729"/>
    </source>
</evidence>
<comment type="pathway">
    <text evidence="2">Cofactor biosynthesis; NAD(+) biosynthesis; nicotinate D-ribonucleotide from quinolinate: step 1/1.</text>
</comment>
<evidence type="ECO:0000313" key="16">
    <source>
        <dbReference type="Proteomes" id="UP000317371"/>
    </source>
</evidence>
<dbReference type="InterPro" id="IPR022412">
    <property type="entry name" value="Quinolinate_PRibosylTrfase_N"/>
</dbReference>
<dbReference type="Gene3D" id="3.20.20.70">
    <property type="entry name" value="Aldolase class I"/>
    <property type="match status" value="1"/>
</dbReference>
<evidence type="ECO:0000313" key="15">
    <source>
        <dbReference type="EMBL" id="TQE94309.1"/>
    </source>
</evidence>
<evidence type="ECO:0000256" key="11">
    <source>
        <dbReference type="ARBA" id="ARBA00069173"/>
    </source>
</evidence>
<dbReference type="SUPFAM" id="SSF54675">
    <property type="entry name" value="Nicotinate/Quinolinate PRTase N-terminal domain-like"/>
    <property type="match status" value="1"/>
</dbReference>
<dbReference type="PANTHER" id="PTHR32179:SF3">
    <property type="entry name" value="NICOTINATE-NUCLEOTIDE PYROPHOSPHORYLASE [CARBOXYLATING]"/>
    <property type="match status" value="1"/>
</dbReference>
<dbReference type="EMBL" id="VIGC01000025">
    <property type="protein sequence ID" value="TQE94309.1"/>
    <property type="molecule type" value="Genomic_DNA"/>
</dbReference>
<reference evidence="15 16" key="1">
    <citation type="submission" date="2019-06" db="EMBL/GenBank/DDBJ databases">
        <title>Genome sequence of Litorilinea aerophila BAA-2444.</title>
        <authorList>
            <person name="Maclea K.S."/>
            <person name="Maurais E.G."/>
            <person name="Iannazzi L.C."/>
        </authorList>
    </citation>
    <scope>NUCLEOTIDE SEQUENCE [LARGE SCALE GENOMIC DNA]</scope>
    <source>
        <strain evidence="15 16">ATCC BAA-2444</strain>
    </source>
</reference>
<gene>
    <name evidence="15" type="primary">nadC</name>
    <name evidence="15" type="ORF">FKZ61_17310</name>
</gene>
<dbReference type="RefSeq" id="WP_141611415.1">
    <property type="nucleotide sequence ID" value="NZ_VIGC02000025.1"/>
</dbReference>
<name>A0A540VC18_9CHLR</name>
<feature type="domain" description="Quinolinate phosphoribosyl transferase C-terminal" evidence="13">
    <location>
        <begin position="119"/>
        <end position="282"/>
    </location>
</feature>
<dbReference type="NCBIfam" id="TIGR00078">
    <property type="entry name" value="nadC"/>
    <property type="match status" value="1"/>
</dbReference>
<proteinExistence type="inferred from homology"/>
<comment type="catalytic activity">
    <reaction evidence="10">
        <text>nicotinate beta-D-ribonucleotide + CO2 + diphosphate = quinolinate + 5-phospho-alpha-D-ribose 1-diphosphate + 2 H(+)</text>
        <dbReference type="Rhea" id="RHEA:12733"/>
        <dbReference type="ChEBI" id="CHEBI:15378"/>
        <dbReference type="ChEBI" id="CHEBI:16526"/>
        <dbReference type="ChEBI" id="CHEBI:29959"/>
        <dbReference type="ChEBI" id="CHEBI:33019"/>
        <dbReference type="ChEBI" id="CHEBI:57502"/>
        <dbReference type="ChEBI" id="CHEBI:58017"/>
        <dbReference type="EC" id="2.4.2.19"/>
    </reaction>
</comment>
<accession>A0A540VC18</accession>
<dbReference type="SUPFAM" id="SSF51690">
    <property type="entry name" value="Nicotinate/Quinolinate PRTase C-terminal domain-like"/>
    <property type="match status" value="1"/>
</dbReference>
<dbReference type="GO" id="GO:0034213">
    <property type="term" value="P:quinolinate catabolic process"/>
    <property type="evidence" value="ECO:0007669"/>
    <property type="project" value="TreeGrafter"/>
</dbReference>
<dbReference type="InterPro" id="IPR036068">
    <property type="entry name" value="Nicotinate_pribotase-like_C"/>
</dbReference>
<keyword evidence="7 12" id="KW-0328">Glycosyltransferase</keyword>
<evidence type="ECO:0000256" key="2">
    <source>
        <dbReference type="ARBA" id="ARBA00004893"/>
    </source>
</evidence>
<evidence type="ECO:0000256" key="12">
    <source>
        <dbReference type="PIRNR" id="PIRNR006250"/>
    </source>
</evidence>
<evidence type="ECO:0000256" key="10">
    <source>
        <dbReference type="ARBA" id="ARBA00047445"/>
    </source>
</evidence>
<dbReference type="GO" id="GO:0005737">
    <property type="term" value="C:cytoplasm"/>
    <property type="evidence" value="ECO:0007669"/>
    <property type="project" value="TreeGrafter"/>
</dbReference>
<dbReference type="PANTHER" id="PTHR32179">
    <property type="entry name" value="NICOTINATE-NUCLEOTIDE PYROPHOSPHORYLASE [CARBOXYLATING]"/>
    <property type="match status" value="1"/>
</dbReference>
<comment type="similarity">
    <text evidence="3 12">Belongs to the NadC/ModD family.</text>
</comment>
<evidence type="ECO:0000256" key="3">
    <source>
        <dbReference type="ARBA" id="ARBA00009400"/>
    </source>
</evidence>
<evidence type="ECO:0000256" key="1">
    <source>
        <dbReference type="ARBA" id="ARBA00003237"/>
    </source>
</evidence>
<feature type="domain" description="Quinolinate phosphoribosyl transferase N-terminal" evidence="14">
    <location>
        <begin position="32"/>
        <end position="117"/>
    </location>
</feature>
<dbReference type="UniPathway" id="UPA00253">
    <property type="reaction ID" value="UER00331"/>
</dbReference>
<dbReference type="InterPro" id="IPR013785">
    <property type="entry name" value="Aldolase_TIM"/>
</dbReference>
<evidence type="ECO:0000256" key="5">
    <source>
        <dbReference type="ARBA" id="ARBA00011944"/>
    </source>
</evidence>
<dbReference type="AlphaFoldDB" id="A0A540VC18"/>
<evidence type="ECO:0000256" key="6">
    <source>
        <dbReference type="ARBA" id="ARBA00022642"/>
    </source>
</evidence>
<dbReference type="Pfam" id="PF01729">
    <property type="entry name" value="QRPTase_C"/>
    <property type="match status" value="1"/>
</dbReference>
<dbReference type="GO" id="GO:0009435">
    <property type="term" value="P:NAD+ biosynthetic process"/>
    <property type="evidence" value="ECO:0007669"/>
    <property type="project" value="UniProtKB-UniPathway"/>
</dbReference>
<evidence type="ECO:0000256" key="4">
    <source>
        <dbReference type="ARBA" id="ARBA00011218"/>
    </source>
</evidence>
<dbReference type="InterPro" id="IPR037128">
    <property type="entry name" value="Quinolinate_PRibosylTase_N_sf"/>
</dbReference>
<dbReference type="InterPro" id="IPR027277">
    <property type="entry name" value="NadC/ModD"/>
</dbReference>
<keyword evidence="16" id="KW-1185">Reference proteome</keyword>
<organism evidence="15 16">
    <name type="scientific">Litorilinea aerophila</name>
    <dbReference type="NCBI Taxonomy" id="1204385"/>
    <lineage>
        <taxon>Bacteria</taxon>
        <taxon>Bacillati</taxon>
        <taxon>Chloroflexota</taxon>
        <taxon>Caldilineae</taxon>
        <taxon>Caldilineales</taxon>
        <taxon>Caldilineaceae</taxon>
        <taxon>Litorilinea</taxon>
    </lineage>
</organism>
<dbReference type="Proteomes" id="UP000317371">
    <property type="component" value="Unassembled WGS sequence"/>
</dbReference>
<keyword evidence="8 12" id="KW-0808">Transferase</keyword>
<dbReference type="Pfam" id="PF02749">
    <property type="entry name" value="QRPTase_N"/>
    <property type="match status" value="1"/>
</dbReference>
<sequence>MIDWKEAYGPAMEETLQAIIRRALEEDIGDGDVTTDCTVPADTVYEGRFIAKAAGVIAGLEVARRTFQTLDPGIRFDARVEDGAGVEPGTVIATVHGPGRALLSGERVALNFLQRMSGIATLTRRYVAAVQGTRAQILDTRKTAPGLRLLDKWAVALGGGKNHRIGLYDMVLIKENHILAAGGIRAAVEKVRAGDPRQRPIEVEVKNLDELREALALEVDQIMLDNMTLEEMRAAVALVNGAVPLEASGNVSLETVAAVAATGVDYISVGKLTHSVEALDISFLL</sequence>
<dbReference type="InterPro" id="IPR004393">
    <property type="entry name" value="NadC"/>
</dbReference>
<dbReference type="GO" id="GO:0004514">
    <property type="term" value="F:nicotinate-nucleotide diphosphorylase (carboxylating) activity"/>
    <property type="evidence" value="ECO:0007669"/>
    <property type="project" value="UniProtKB-EC"/>
</dbReference>
<dbReference type="InterPro" id="IPR002638">
    <property type="entry name" value="Quinolinate_PRibosylTrfase_C"/>
</dbReference>
<comment type="function">
    <text evidence="1">Involved in the catabolism of quinolinic acid (QA).</text>
</comment>
<evidence type="ECO:0000259" key="14">
    <source>
        <dbReference type="Pfam" id="PF02749"/>
    </source>
</evidence>
<dbReference type="CDD" id="cd01572">
    <property type="entry name" value="QPRTase"/>
    <property type="match status" value="1"/>
</dbReference>
<dbReference type="EC" id="2.4.2.19" evidence="5"/>
<evidence type="ECO:0000256" key="7">
    <source>
        <dbReference type="ARBA" id="ARBA00022676"/>
    </source>
</evidence>
<dbReference type="PIRSF" id="PIRSF006250">
    <property type="entry name" value="NadC_ModD"/>
    <property type="match status" value="1"/>
</dbReference>
<evidence type="ECO:0000256" key="8">
    <source>
        <dbReference type="ARBA" id="ARBA00022679"/>
    </source>
</evidence>